<evidence type="ECO:0000256" key="2">
    <source>
        <dbReference type="ARBA" id="ARBA00022741"/>
    </source>
</evidence>
<accession>A0A7R8WFM5</accession>
<evidence type="ECO:0000256" key="1">
    <source>
        <dbReference type="ARBA" id="ARBA00022448"/>
    </source>
</evidence>
<dbReference type="PANTHER" id="PTHR43023:SF3">
    <property type="entry name" value="PROTEIN TRIGALACTOSYLDIACYLGLYCEROL 3, CHLOROPLASTIC"/>
    <property type="match status" value="1"/>
</dbReference>
<dbReference type="EMBL" id="OB662963">
    <property type="protein sequence ID" value="CAD7230793.1"/>
    <property type="molecule type" value="Genomic_DNA"/>
</dbReference>
<sequence length="366" mass="40114">MSEPKAHISVQDLTMGYGDFVLMRDLNFTIYHGDIFIIMGGSGCGKSTLMTILIGLKSPAKGRVLYDDTDFWAADQQLREQIIRRGGVMYQSGALWSSMTLGENISLPLEIYTNLSAAEVDEVVELKLELVGLAGFKDFYPSEISGGMQKRAGIARAMALDPEILFFDEPSAGLDPVSARRLDDLIIELSESMGTTMVVVTHELASIFAIGTNSVFLDVSKRTMTATGNPSIKSIRQVADEMQLLVRELDKDIGDAADNIANTLSETRTLLKNVNSEVQPLGFDMRQLIQHFDAVALNINKQLNVVTANLNESLVGVRGVVSEDAPLVIVLQETLVNISSMTDSIRQLADYLEQHPEALIRGKDNN</sequence>
<protein>
    <submittedName>
        <fullName evidence="4">Uncharacterized protein</fullName>
    </submittedName>
</protein>
<proteinExistence type="predicted"/>
<dbReference type="Gene3D" id="3.40.50.300">
    <property type="entry name" value="P-loop containing nucleotide triphosphate hydrolases"/>
    <property type="match status" value="1"/>
</dbReference>
<keyword evidence="2" id="KW-0547">Nucleotide-binding</keyword>
<dbReference type="SMART" id="SM00382">
    <property type="entry name" value="AAA"/>
    <property type="match status" value="1"/>
</dbReference>
<dbReference type="PROSITE" id="PS00211">
    <property type="entry name" value="ABC_TRANSPORTER_1"/>
    <property type="match status" value="1"/>
</dbReference>
<dbReference type="AlphaFoldDB" id="A0A7R8WFM5"/>
<dbReference type="OrthoDB" id="6411086at2759"/>
<gene>
    <name evidence="4" type="ORF">CTOB1V02_LOCUS8649</name>
</gene>
<dbReference type="Pfam" id="PF00005">
    <property type="entry name" value="ABC_tran"/>
    <property type="match status" value="1"/>
</dbReference>
<dbReference type="PROSITE" id="PS50893">
    <property type="entry name" value="ABC_TRANSPORTER_2"/>
    <property type="match status" value="1"/>
</dbReference>
<dbReference type="InterPro" id="IPR003439">
    <property type="entry name" value="ABC_transporter-like_ATP-bd"/>
</dbReference>
<dbReference type="GO" id="GO:0016887">
    <property type="term" value="F:ATP hydrolysis activity"/>
    <property type="evidence" value="ECO:0007669"/>
    <property type="project" value="InterPro"/>
</dbReference>
<dbReference type="PANTHER" id="PTHR43023">
    <property type="entry name" value="PROTEIN TRIGALACTOSYLDIACYLGLYCEROL 3, CHLOROPLASTIC"/>
    <property type="match status" value="1"/>
</dbReference>
<dbReference type="InterPro" id="IPR017871">
    <property type="entry name" value="ABC_transporter-like_CS"/>
</dbReference>
<name>A0A7R8WFM5_9CRUS</name>
<keyword evidence="1" id="KW-0813">Transport</keyword>
<dbReference type="SUPFAM" id="SSF52540">
    <property type="entry name" value="P-loop containing nucleoside triphosphate hydrolases"/>
    <property type="match status" value="1"/>
</dbReference>
<evidence type="ECO:0000256" key="3">
    <source>
        <dbReference type="ARBA" id="ARBA00022840"/>
    </source>
</evidence>
<reference evidence="4" key="1">
    <citation type="submission" date="2020-11" db="EMBL/GenBank/DDBJ databases">
        <authorList>
            <person name="Tran Van P."/>
        </authorList>
    </citation>
    <scope>NUCLEOTIDE SEQUENCE</scope>
</reference>
<organism evidence="4">
    <name type="scientific">Cyprideis torosa</name>
    <dbReference type="NCBI Taxonomy" id="163714"/>
    <lineage>
        <taxon>Eukaryota</taxon>
        <taxon>Metazoa</taxon>
        <taxon>Ecdysozoa</taxon>
        <taxon>Arthropoda</taxon>
        <taxon>Crustacea</taxon>
        <taxon>Oligostraca</taxon>
        <taxon>Ostracoda</taxon>
        <taxon>Podocopa</taxon>
        <taxon>Podocopida</taxon>
        <taxon>Cytherocopina</taxon>
        <taxon>Cytheroidea</taxon>
        <taxon>Cytherideidae</taxon>
        <taxon>Cyprideis</taxon>
    </lineage>
</organism>
<dbReference type="GO" id="GO:0005524">
    <property type="term" value="F:ATP binding"/>
    <property type="evidence" value="ECO:0007669"/>
    <property type="project" value="UniProtKB-KW"/>
</dbReference>
<dbReference type="InterPro" id="IPR003593">
    <property type="entry name" value="AAA+_ATPase"/>
</dbReference>
<keyword evidence="3" id="KW-0067">ATP-binding</keyword>
<evidence type="ECO:0000313" key="4">
    <source>
        <dbReference type="EMBL" id="CAD7230793.1"/>
    </source>
</evidence>
<dbReference type="InterPro" id="IPR027417">
    <property type="entry name" value="P-loop_NTPase"/>
</dbReference>